<dbReference type="PANTHER" id="PTHR43884:SF20">
    <property type="entry name" value="ACYL-COA DEHYDROGENASE FADE28"/>
    <property type="match status" value="1"/>
</dbReference>
<proteinExistence type="inferred from homology"/>
<dbReference type="SUPFAM" id="SSF47203">
    <property type="entry name" value="Acyl-CoA dehydrogenase C-terminal domain-like"/>
    <property type="match status" value="1"/>
</dbReference>
<dbReference type="Pfam" id="PF00441">
    <property type="entry name" value="Acyl-CoA_dh_1"/>
    <property type="match status" value="1"/>
</dbReference>
<accession>A0A222VRB7</accession>
<dbReference type="Gene3D" id="1.20.140.10">
    <property type="entry name" value="Butyryl-CoA Dehydrogenase, subunit A, domain 3"/>
    <property type="match status" value="1"/>
</dbReference>
<keyword evidence="5" id="KW-0560">Oxidoreductase</keyword>
<keyword evidence="4" id="KW-0274">FAD</keyword>
<gene>
    <name evidence="7" type="ORF">SAMN05421630_105278</name>
</gene>
<evidence type="ECO:0000259" key="6">
    <source>
        <dbReference type="Pfam" id="PF00441"/>
    </source>
</evidence>
<dbReference type="Proteomes" id="UP000199494">
    <property type="component" value="Unassembled WGS sequence"/>
</dbReference>
<evidence type="ECO:0000313" key="8">
    <source>
        <dbReference type="Proteomes" id="UP000199494"/>
    </source>
</evidence>
<evidence type="ECO:0000256" key="5">
    <source>
        <dbReference type="ARBA" id="ARBA00023002"/>
    </source>
</evidence>
<sequence length="326" mass="33788">MRFALTAEQHDLREGVRELVDRIGRPAPLDPELALAALTDVGAWGLLAGDDHGGLGLDENHLVAVLTELGQAAMPLPLTETIAFAPGVLAAAGLGDAVGTRCAADPAARGIVRHALSADWVLRGGFGGTGAVHVVDLATATRQPAAGTDPAGGLGRIEGGSELAVVTDQAVVRTAWSRGVLGCAAQLVGLARHMLTMTVDYVRTRNQFGVPVGSFQAVKHQLATAAIQLEFAAPVVANAAFAVSTGDESAERDVSTAKALASDAATAMAATAIQCHGAMGYTTEYDLHRYLKQTWALARDWGSARWHRARAADLLGLRYGGTVPAH</sequence>
<dbReference type="PANTHER" id="PTHR43884">
    <property type="entry name" value="ACYL-COA DEHYDROGENASE"/>
    <property type="match status" value="1"/>
</dbReference>
<dbReference type="GO" id="GO:0003995">
    <property type="term" value="F:acyl-CoA dehydrogenase activity"/>
    <property type="evidence" value="ECO:0007669"/>
    <property type="project" value="TreeGrafter"/>
</dbReference>
<dbReference type="InterPro" id="IPR037069">
    <property type="entry name" value="AcylCoA_DH/ox_N_sf"/>
</dbReference>
<name>A0A222VRB7_9PSEU</name>
<dbReference type="RefSeq" id="WP_091804712.1">
    <property type="nucleotide sequence ID" value="NZ_CP016353.1"/>
</dbReference>
<organism evidence="7 8">
    <name type="scientific">Prauserella marina</name>
    <dbReference type="NCBI Taxonomy" id="530584"/>
    <lineage>
        <taxon>Bacteria</taxon>
        <taxon>Bacillati</taxon>
        <taxon>Actinomycetota</taxon>
        <taxon>Actinomycetes</taxon>
        <taxon>Pseudonocardiales</taxon>
        <taxon>Pseudonocardiaceae</taxon>
        <taxon>Prauserella</taxon>
    </lineage>
</organism>
<evidence type="ECO:0000256" key="2">
    <source>
        <dbReference type="ARBA" id="ARBA00009347"/>
    </source>
</evidence>
<reference evidence="7 8" key="1">
    <citation type="submission" date="2016-10" db="EMBL/GenBank/DDBJ databases">
        <authorList>
            <person name="de Groot N.N."/>
        </authorList>
    </citation>
    <scope>NUCLEOTIDE SEQUENCE [LARGE SCALE GENOMIC DNA]</scope>
    <source>
        <strain evidence="7 8">CGMCC 4.5506</strain>
    </source>
</reference>
<protein>
    <recommendedName>
        <fullName evidence="6">Acyl-CoA dehydrogenase/oxidase C-terminal domain-containing protein</fullName>
    </recommendedName>
</protein>
<dbReference type="InterPro" id="IPR009100">
    <property type="entry name" value="AcylCoA_DH/oxidase_NM_dom_sf"/>
</dbReference>
<dbReference type="EMBL" id="FMZE01000005">
    <property type="protein sequence ID" value="SDD03465.1"/>
    <property type="molecule type" value="Genomic_DNA"/>
</dbReference>
<dbReference type="SUPFAM" id="SSF56645">
    <property type="entry name" value="Acyl-CoA dehydrogenase NM domain-like"/>
    <property type="match status" value="1"/>
</dbReference>
<dbReference type="STRING" id="530584.SAMN05421630_105278"/>
<dbReference type="KEGG" id="pmad:BAY61_16150"/>
<comment type="cofactor">
    <cofactor evidence="1">
        <name>FAD</name>
        <dbReference type="ChEBI" id="CHEBI:57692"/>
    </cofactor>
</comment>
<evidence type="ECO:0000256" key="3">
    <source>
        <dbReference type="ARBA" id="ARBA00022630"/>
    </source>
</evidence>
<keyword evidence="3" id="KW-0285">Flavoprotein</keyword>
<comment type="similarity">
    <text evidence="2">Belongs to the acyl-CoA dehydrogenase family.</text>
</comment>
<feature type="domain" description="Acyl-CoA dehydrogenase/oxidase C-terminal" evidence="6">
    <location>
        <begin position="179"/>
        <end position="294"/>
    </location>
</feature>
<dbReference type="OrthoDB" id="3663644at2"/>
<dbReference type="Gene3D" id="1.10.540.10">
    <property type="entry name" value="Acyl-CoA dehydrogenase/oxidase, N-terminal domain"/>
    <property type="match status" value="1"/>
</dbReference>
<evidence type="ECO:0000256" key="4">
    <source>
        <dbReference type="ARBA" id="ARBA00022827"/>
    </source>
</evidence>
<dbReference type="InterPro" id="IPR009075">
    <property type="entry name" value="AcylCo_DH/oxidase_C"/>
</dbReference>
<evidence type="ECO:0000313" key="7">
    <source>
        <dbReference type="EMBL" id="SDD03465.1"/>
    </source>
</evidence>
<dbReference type="AlphaFoldDB" id="A0A222VRB7"/>
<keyword evidence="8" id="KW-1185">Reference proteome</keyword>
<dbReference type="InterPro" id="IPR036250">
    <property type="entry name" value="AcylCo_DH-like_C"/>
</dbReference>
<dbReference type="GO" id="GO:0050660">
    <property type="term" value="F:flavin adenine dinucleotide binding"/>
    <property type="evidence" value="ECO:0007669"/>
    <property type="project" value="InterPro"/>
</dbReference>
<evidence type="ECO:0000256" key="1">
    <source>
        <dbReference type="ARBA" id="ARBA00001974"/>
    </source>
</evidence>